<accession>A0ABU1V1M4</accession>
<keyword evidence="8 10" id="KW-1133">Transmembrane helix</keyword>
<dbReference type="InterPro" id="IPR010055">
    <property type="entry name" value="T2SS_protein-GspJ"/>
</dbReference>
<dbReference type="EMBL" id="JAVDVX010000006">
    <property type="protein sequence ID" value="MDR7091324.1"/>
    <property type="molecule type" value="Genomic_DNA"/>
</dbReference>
<dbReference type="RefSeq" id="WP_310074526.1">
    <property type="nucleotide sequence ID" value="NZ_JAVDVX010000006.1"/>
</dbReference>
<name>A0ABU1V1M4_9GAMM</name>
<dbReference type="PANTHER" id="PTHR39583:SF2">
    <property type="entry name" value="TYPE II SECRETION SYSTEM PROTEIN J"/>
    <property type="match status" value="1"/>
</dbReference>
<dbReference type="Pfam" id="PF11612">
    <property type="entry name" value="T2SSJ"/>
    <property type="match status" value="1"/>
</dbReference>
<organism evidence="11 12">
    <name type="scientific">Cellvibrio fibrivorans</name>
    <dbReference type="NCBI Taxonomy" id="126350"/>
    <lineage>
        <taxon>Bacteria</taxon>
        <taxon>Pseudomonadati</taxon>
        <taxon>Pseudomonadota</taxon>
        <taxon>Gammaproteobacteria</taxon>
        <taxon>Cellvibrionales</taxon>
        <taxon>Cellvibrionaceae</taxon>
        <taxon>Cellvibrio</taxon>
    </lineage>
</organism>
<evidence type="ECO:0000256" key="8">
    <source>
        <dbReference type="ARBA" id="ARBA00022989"/>
    </source>
</evidence>
<keyword evidence="9 10" id="KW-0472">Membrane</keyword>
<dbReference type="InterPro" id="IPR045584">
    <property type="entry name" value="Pilin-like"/>
</dbReference>
<evidence type="ECO:0000313" key="12">
    <source>
        <dbReference type="Proteomes" id="UP001253595"/>
    </source>
</evidence>
<sequence>MTRSQGFTLLEVMIALVISALIAVMAFESLDAADAGATRTNEVLNEINRLDRAWQIIAADLRHVIPPAQADKNAVFKAESLRSSGEDADQLVLLFKRRGWVNFSNLPRSDLQLVGYRVEEGKLWRDFVPERNLELSDIDLEEDDGFHQLLLDGVEDVQLRMLHQGAITSRGKSALEEREFSEDWLQKWPDNTQQGASAQDLPLAVEITIELKGVGSSVRLFAMPEQQQ</sequence>
<evidence type="ECO:0000313" key="11">
    <source>
        <dbReference type="EMBL" id="MDR7091324.1"/>
    </source>
</evidence>
<gene>
    <name evidence="11" type="ORF">J2X05_003359</name>
</gene>
<keyword evidence="6" id="KW-0997">Cell inner membrane</keyword>
<keyword evidence="12" id="KW-1185">Reference proteome</keyword>
<evidence type="ECO:0000256" key="10">
    <source>
        <dbReference type="SAM" id="Phobius"/>
    </source>
</evidence>
<dbReference type="Pfam" id="PF07963">
    <property type="entry name" value="N_methyl"/>
    <property type="match status" value="1"/>
</dbReference>
<evidence type="ECO:0000256" key="9">
    <source>
        <dbReference type="ARBA" id="ARBA00023136"/>
    </source>
</evidence>
<dbReference type="Gene3D" id="2.10.70.20">
    <property type="entry name" value="gspk-gspi-gspj complex like domains"/>
    <property type="match status" value="1"/>
</dbReference>
<dbReference type="NCBIfam" id="TIGR01711">
    <property type="entry name" value="gspJ"/>
    <property type="match status" value="1"/>
</dbReference>
<proteinExistence type="inferred from homology"/>
<feature type="transmembrane region" description="Helical" evidence="10">
    <location>
        <begin position="7"/>
        <end position="27"/>
    </location>
</feature>
<dbReference type="InterPro" id="IPR051621">
    <property type="entry name" value="T2SS_protein_J"/>
</dbReference>
<reference evidence="11 12" key="1">
    <citation type="submission" date="2023-07" db="EMBL/GenBank/DDBJ databases">
        <title>Sorghum-associated microbial communities from plants grown in Nebraska, USA.</title>
        <authorList>
            <person name="Schachtman D."/>
        </authorList>
    </citation>
    <scope>NUCLEOTIDE SEQUENCE [LARGE SCALE GENOMIC DNA]</scope>
    <source>
        <strain evidence="11 12">BE190</strain>
    </source>
</reference>
<dbReference type="NCBIfam" id="TIGR02532">
    <property type="entry name" value="IV_pilin_GFxxxE"/>
    <property type="match status" value="1"/>
</dbReference>
<dbReference type="PANTHER" id="PTHR39583">
    <property type="entry name" value="TYPE II SECRETION SYSTEM PROTEIN J-RELATED"/>
    <property type="match status" value="1"/>
</dbReference>
<keyword evidence="5" id="KW-0488">Methylation</keyword>
<dbReference type="InterPro" id="IPR012902">
    <property type="entry name" value="N_methyl_site"/>
</dbReference>
<comment type="subcellular location">
    <subcellularLocation>
        <location evidence="1">Cell inner membrane</location>
        <topology evidence="1">Single-pass membrane protein</topology>
    </subcellularLocation>
</comment>
<protein>
    <recommendedName>
        <fullName evidence="3">Type II secretion system protein J</fullName>
    </recommendedName>
</protein>
<evidence type="ECO:0000256" key="1">
    <source>
        <dbReference type="ARBA" id="ARBA00004377"/>
    </source>
</evidence>
<keyword evidence="4" id="KW-1003">Cell membrane</keyword>
<dbReference type="Gene3D" id="3.10.610.10">
    <property type="entry name" value="GSPII I/J protein-like"/>
    <property type="match status" value="1"/>
</dbReference>
<evidence type="ECO:0000256" key="7">
    <source>
        <dbReference type="ARBA" id="ARBA00022692"/>
    </source>
</evidence>
<evidence type="ECO:0000256" key="4">
    <source>
        <dbReference type="ARBA" id="ARBA00022475"/>
    </source>
</evidence>
<evidence type="ECO:0000256" key="3">
    <source>
        <dbReference type="ARBA" id="ARBA00021539"/>
    </source>
</evidence>
<dbReference type="Proteomes" id="UP001253595">
    <property type="component" value="Unassembled WGS sequence"/>
</dbReference>
<dbReference type="SUPFAM" id="SSF54523">
    <property type="entry name" value="Pili subunits"/>
    <property type="match status" value="1"/>
</dbReference>
<comment type="similarity">
    <text evidence="2">Belongs to the GSP J family.</text>
</comment>
<evidence type="ECO:0000256" key="2">
    <source>
        <dbReference type="ARBA" id="ARBA00011084"/>
    </source>
</evidence>
<comment type="caution">
    <text evidence="11">The sequence shown here is derived from an EMBL/GenBank/DDBJ whole genome shotgun (WGS) entry which is preliminary data.</text>
</comment>
<keyword evidence="7 10" id="KW-0812">Transmembrane</keyword>
<dbReference type="PROSITE" id="PS00409">
    <property type="entry name" value="PROKAR_NTER_METHYL"/>
    <property type="match status" value="1"/>
</dbReference>
<evidence type="ECO:0000256" key="5">
    <source>
        <dbReference type="ARBA" id="ARBA00022481"/>
    </source>
</evidence>
<evidence type="ECO:0000256" key="6">
    <source>
        <dbReference type="ARBA" id="ARBA00022519"/>
    </source>
</evidence>